<dbReference type="InterPro" id="IPR012677">
    <property type="entry name" value="Nucleotide-bd_a/b_plait_sf"/>
</dbReference>
<dbReference type="SUPFAM" id="SSF54928">
    <property type="entry name" value="RNA-binding domain, RBD"/>
    <property type="match status" value="1"/>
</dbReference>
<dbReference type="WBParaSite" id="Hba_07719">
    <property type="protein sequence ID" value="Hba_07719"/>
    <property type="gene ID" value="Hba_07719"/>
</dbReference>
<accession>A0A1I7WRJ3</accession>
<dbReference type="GO" id="GO:0003723">
    <property type="term" value="F:RNA binding"/>
    <property type="evidence" value="ECO:0007669"/>
    <property type="project" value="InterPro"/>
</dbReference>
<keyword evidence="2" id="KW-1185">Reference proteome</keyword>
<proteinExistence type="predicted"/>
<protein>
    <submittedName>
        <fullName evidence="3">RRM domain-containing protein</fullName>
    </submittedName>
</protein>
<evidence type="ECO:0000313" key="2">
    <source>
        <dbReference type="Proteomes" id="UP000095283"/>
    </source>
</evidence>
<sequence>MLLEKQQPKVDTSKHFHVFVGDLSPEVDNKSLKDAFAPFGEVRLAFISKIFFALFKAIF</sequence>
<dbReference type="InterPro" id="IPR000504">
    <property type="entry name" value="RRM_dom"/>
</dbReference>
<reference evidence="3" key="1">
    <citation type="submission" date="2016-11" db="UniProtKB">
        <authorList>
            <consortium name="WormBaseParasite"/>
        </authorList>
    </citation>
    <scope>IDENTIFICATION</scope>
</reference>
<dbReference type="Pfam" id="PF00076">
    <property type="entry name" value="RRM_1"/>
    <property type="match status" value="1"/>
</dbReference>
<evidence type="ECO:0000259" key="1">
    <source>
        <dbReference type="Pfam" id="PF00076"/>
    </source>
</evidence>
<evidence type="ECO:0000313" key="3">
    <source>
        <dbReference type="WBParaSite" id="Hba_07719"/>
    </source>
</evidence>
<dbReference type="AlphaFoldDB" id="A0A1I7WRJ3"/>
<dbReference type="Proteomes" id="UP000095283">
    <property type="component" value="Unplaced"/>
</dbReference>
<feature type="domain" description="RRM" evidence="1">
    <location>
        <begin position="18"/>
        <end position="47"/>
    </location>
</feature>
<name>A0A1I7WRJ3_HETBA</name>
<organism evidence="2 3">
    <name type="scientific">Heterorhabditis bacteriophora</name>
    <name type="common">Entomopathogenic nematode worm</name>
    <dbReference type="NCBI Taxonomy" id="37862"/>
    <lineage>
        <taxon>Eukaryota</taxon>
        <taxon>Metazoa</taxon>
        <taxon>Ecdysozoa</taxon>
        <taxon>Nematoda</taxon>
        <taxon>Chromadorea</taxon>
        <taxon>Rhabditida</taxon>
        <taxon>Rhabditina</taxon>
        <taxon>Rhabditomorpha</taxon>
        <taxon>Strongyloidea</taxon>
        <taxon>Heterorhabditidae</taxon>
        <taxon>Heterorhabditis</taxon>
    </lineage>
</organism>
<dbReference type="Gene3D" id="3.30.70.330">
    <property type="match status" value="1"/>
</dbReference>
<dbReference type="InterPro" id="IPR035979">
    <property type="entry name" value="RBD_domain_sf"/>
</dbReference>